<evidence type="ECO:0000259" key="2">
    <source>
        <dbReference type="PROSITE" id="PS51725"/>
    </source>
</evidence>
<dbReference type="AlphaFoldDB" id="A0A5J4LBF6"/>
<dbReference type="InterPro" id="IPR007138">
    <property type="entry name" value="ABM_dom"/>
</dbReference>
<protein>
    <recommendedName>
        <fullName evidence="2">ABM domain-containing protein</fullName>
    </recommendedName>
</protein>
<dbReference type="Proteomes" id="UP000325598">
    <property type="component" value="Unassembled WGS sequence"/>
</dbReference>
<reference evidence="3 4" key="1">
    <citation type="submission" date="2019-10" db="EMBL/GenBank/DDBJ databases">
        <title>Whole genome shotgun sequence of Streptomyces angustmyceticus NBRC 3934.</title>
        <authorList>
            <person name="Hosoyama A."/>
            <person name="Ichikawa N."/>
            <person name="Kimura A."/>
            <person name="Kitahashi Y."/>
            <person name="Komaki H."/>
            <person name="Uohara A."/>
        </authorList>
    </citation>
    <scope>NUCLEOTIDE SEQUENCE [LARGE SCALE GENOMIC DNA]</scope>
    <source>
        <strain evidence="3 4">NBRC 3934</strain>
    </source>
</reference>
<gene>
    <name evidence="3" type="ORF">San01_13270</name>
</gene>
<keyword evidence="4" id="KW-1185">Reference proteome</keyword>
<dbReference type="InterPro" id="IPR011008">
    <property type="entry name" value="Dimeric_a/b-barrel"/>
</dbReference>
<name>A0A5J4LBF6_9ACTN</name>
<dbReference type="RefSeq" id="WP_086720799.1">
    <property type="nucleotide sequence ID" value="NZ_BLAG01000005.1"/>
</dbReference>
<accession>A0A5J4LBF6</accession>
<evidence type="ECO:0000256" key="1">
    <source>
        <dbReference type="SAM" id="MobiDB-lite"/>
    </source>
</evidence>
<organism evidence="3 4">
    <name type="scientific">Streptomyces angustmyceticus</name>
    <dbReference type="NCBI Taxonomy" id="285578"/>
    <lineage>
        <taxon>Bacteria</taxon>
        <taxon>Bacillati</taxon>
        <taxon>Actinomycetota</taxon>
        <taxon>Actinomycetes</taxon>
        <taxon>Kitasatosporales</taxon>
        <taxon>Streptomycetaceae</taxon>
        <taxon>Streptomyces</taxon>
    </lineage>
</organism>
<dbReference type="SUPFAM" id="SSF54909">
    <property type="entry name" value="Dimeric alpha+beta barrel"/>
    <property type="match status" value="1"/>
</dbReference>
<dbReference type="GeneID" id="96750623"/>
<sequence>MTADSRPVNVPSPAVTFINIFEISAEHLDAFIAQWEQRAALMSTKSGFIDSRLHRARSTETRFQLVNVSHWESREAWEAATADPEFGRRTRAAQDGPQTQITSSPGLYDVAVEFPAAAAEPEAAHGNQELQGQ</sequence>
<feature type="compositionally biased region" description="Polar residues" evidence="1">
    <location>
        <begin position="96"/>
        <end position="105"/>
    </location>
</feature>
<dbReference type="OrthoDB" id="9795593at2"/>
<proteinExistence type="predicted"/>
<dbReference type="PROSITE" id="PS51725">
    <property type="entry name" value="ABM"/>
    <property type="match status" value="1"/>
</dbReference>
<evidence type="ECO:0000313" key="4">
    <source>
        <dbReference type="Proteomes" id="UP000325598"/>
    </source>
</evidence>
<dbReference type="Gene3D" id="3.30.70.100">
    <property type="match status" value="1"/>
</dbReference>
<feature type="region of interest" description="Disordered" evidence="1">
    <location>
        <begin position="79"/>
        <end position="105"/>
    </location>
</feature>
<evidence type="ECO:0000313" key="3">
    <source>
        <dbReference type="EMBL" id="GES28840.1"/>
    </source>
</evidence>
<dbReference type="Pfam" id="PF03992">
    <property type="entry name" value="ABM"/>
    <property type="match status" value="1"/>
</dbReference>
<dbReference type="EMBL" id="BLAG01000005">
    <property type="protein sequence ID" value="GES28840.1"/>
    <property type="molecule type" value="Genomic_DNA"/>
</dbReference>
<feature type="domain" description="ABM" evidence="2">
    <location>
        <begin position="15"/>
        <end position="114"/>
    </location>
</feature>
<comment type="caution">
    <text evidence="3">The sequence shown here is derived from an EMBL/GenBank/DDBJ whole genome shotgun (WGS) entry which is preliminary data.</text>
</comment>